<dbReference type="EMBL" id="ML733512">
    <property type="protein sequence ID" value="KAB8215102.1"/>
    <property type="molecule type" value="Genomic_DNA"/>
</dbReference>
<dbReference type="GO" id="GO:0003676">
    <property type="term" value="F:nucleic acid binding"/>
    <property type="evidence" value="ECO:0007669"/>
    <property type="project" value="InterPro"/>
</dbReference>
<reference evidence="1 2" key="1">
    <citation type="submission" date="2019-04" db="EMBL/GenBank/DDBJ databases">
        <title>Fungal friends and foes A comparative genomics study of 23 Aspergillus species from section Flavi.</title>
        <authorList>
            <consortium name="DOE Joint Genome Institute"/>
            <person name="Kjaerbolling I."/>
            <person name="Vesth T.C."/>
            <person name="Frisvad J.C."/>
            <person name="Nybo J.L."/>
            <person name="Theobald S."/>
            <person name="Kildgaard S."/>
            <person name="Petersen T.I."/>
            <person name="Kuo A."/>
            <person name="Sato A."/>
            <person name="Lyhne E.K."/>
            <person name="Kogle M.E."/>
            <person name="Wiebenga A."/>
            <person name="Kun R.S."/>
            <person name="Lubbers R.J."/>
            <person name="Makela M.R."/>
            <person name="Barry K."/>
            <person name="Chovatia M."/>
            <person name="Clum A."/>
            <person name="Daum C."/>
            <person name="Haridas S."/>
            <person name="He G."/>
            <person name="LaButti K."/>
            <person name="Lipzen A."/>
            <person name="Mondo S."/>
            <person name="Pangilinan J."/>
            <person name="Riley R."/>
            <person name="Salamov A."/>
            <person name="Simmons B.A."/>
            <person name="Magnuson J.K."/>
            <person name="Henrissat B."/>
            <person name="Mortensen U.H."/>
            <person name="Larsen T.O."/>
            <person name="De vries R.P."/>
            <person name="Grigoriev I.V."/>
            <person name="Machida M."/>
            <person name="Baker S.E."/>
            <person name="Andersen M.R."/>
        </authorList>
    </citation>
    <scope>NUCLEOTIDE SEQUENCE [LARGE SCALE GENOMIC DNA]</scope>
    <source>
        <strain evidence="1 2">CBS 126849</strain>
    </source>
</reference>
<name>A0A5N6EBY1_9EURO</name>
<organism evidence="1 2">
    <name type="scientific">Aspergillus novoparasiticus</name>
    <dbReference type="NCBI Taxonomy" id="986946"/>
    <lineage>
        <taxon>Eukaryota</taxon>
        <taxon>Fungi</taxon>
        <taxon>Dikarya</taxon>
        <taxon>Ascomycota</taxon>
        <taxon>Pezizomycotina</taxon>
        <taxon>Eurotiomycetes</taxon>
        <taxon>Eurotiomycetidae</taxon>
        <taxon>Eurotiales</taxon>
        <taxon>Aspergillaceae</taxon>
        <taxon>Aspergillus</taxon>
        <taxon>Aspergillus subgen. Circumdati</taxon>
    </lineage>
</organism>
<sequence>MNGSAREHGTYQKRYLFVDEACLATDDPEVKTFFSQSAEKAGLQVVQYPLFCSDLNVAEDVLYYVKKQLQKSTFDTFDHMKMGIFGQWGIISIRHINKLVGSLPLRFLEVI</sequence>
<accession>A0A5N6EBY1</accession>
<dbReference type="Proteomes" id="UP000326799">
    <property type="component" value="Unassembled WGS sequence"/>
</dbReference>
<proteinExistence type="predicted"/>
<evidence type="ECO:0008006" key="3">
    <source>
        <dbReference type="Google" id="ProtNLM"/>
    </source>
</evidence>
<evidence type="ECO:0000313" key="1">
    <source>
        <dbReference type="EMBL" id="KAB8215102.1"/>
    </source>
</evidence>
<keyword evidence="2" id="KW-1185">Reference proteome</keyword>
<protein>
    <recommendedName>
        <fullName evidence="3">Tc1-like transposase DDE domain-containing protein</fullName>
    </recommendedName>
</protein>
<dbReference type="InterPro" id="IPR036397">
    <property type="entry name" value="RNaseH_sf"/>
</dbReference>
<dbReference type="AlphaFoldDB" id="A0A5N6EBY1"/>
<dbReference type="Gene3D" id="3.30.420.10">
    <property type="entry name" value="Ribonuclease H-like superfamily/Ribonuclease H"/>
    <property type="match status" value="1"/>
</dbReference>
<evidence type="ECO:0000313" key="2">
    <source>
        <dbReference type="Proteomes" id="UP000326799"/>
    </source>
</evidence>
<gene>
    <name evidence="1" type="ORF">BDV33DRAFT_181453</name>
</gene>